<proteinExistence type="predicted"/>
<organism evidence="2 3">
    <name type="scientific">Saccharopolyspora cebuensis</name>
    <dbReference type="NCBI Taxonomy" id="418759"/>
    <lineage>
        <taxon>Bacteria</taxon>
        <taxon>Bacillati</taxon>
        <taxon>Actinomycetota</taxon>
        <taxon>Actinomycetes</taxon>
        <taxon>Pseudonocardiales</taxon>
        <taxon>Pseudonocardiaceae</taxon>
        <taxon>Saccharopolyspora</taxon>
    </lineage>
</organism>
<reference evidence="2 3" key="1">
    <citation type="submission" date="2024-08" db="EMBL/GenBank/DDBJ databases">
        <title>Genome mining of Saccharopolyspora cebuensis PGLac3 from Nigerian medicinal plant.</title>
        <authorList>
            <person name="Ezeobiora C.E."/>
            <person name="Igbokwe N.H."/>
            <person name="Amin D.H."/>
            <person name="Mendie U.E."/>
        </authorList>
    </citation>
    <scope>NUCLEOTIDE SEQUENCE [LARGE SCALE GENOMIC DNA]</scope>
    <source>
        <strain evidence="2 3">PGLac3</strain>
    </source>
</reference>
<feature type="region of interest" description="Disordered" evidence="1">
    <location>
        <begin position="1"/>
        <end position="45"/>
    </location>
</feature>
<sequence length="45" mass="5018">MTTFDLRTSPEDTSALVGDVPVADREPTETRGDHDDESHLIRGYD</sequence>
<dbReference type="EMBL" id="JBGEHV010000001">
    <property type="protein sequence ID" value="MEY8037935.1"/>
    <property type="molecule type" value="Genomic_DNA"/>
</dbReference>
<protein>
    <submittedName>
        <fullName evidence="2">Uncharacterized protein</fullName>
    </submittedName>
</protein>
<dbReference type="Proteomes" id="UP001564626">
    <property type="component" value="Unassembled WGS sequence"/>
</dbReference>
<dbReference type="RefSeq" id="WP_345366151.1">
    <property type="nucleotide sequence ID" value="NZ_BAABII010000016.1"/>
</dbReference>
<feature type="compositionally biased region" description="Basic and acidic residues" evidence="1">
    <location>
        <begin position="22"/>
        <end position="45"/>
    </location>
</feature>
<name>A0ABV4CA00_9PSEU</name>
<comment type="caution">
    <text evidence="2">The sequence shown here is derived from an EMBL/GenBank/DDBJ whole genome shotgun (WGS) entry which is preliminary data.</text>
</comment>
<keyword evidence="3" id="KW-1185">Reference proteome</keyword>
<evidence type="ECO:0000313" key="2">
    <source>
        <dbReference type="EMBL" id="MEY8037935.1"/>
    </source>
</evidence>
<evidence type="ECO:0000313" key="3">
    <source>
        <dbReference type="Proteomes" id="UP001564626"/>
    </source>
</evidence>
<accession>A0ABV4CA00</accession>
<evidence type="ECO:0000256" key="1">
    <source>
        <dbReference type="SAM" id="MobiDB-lite"/>
    </source>
</evidence>
<gene>
    <name evidence="2" type="ORF">AB8O55_00850</name>
</gene>